<evidence type="ECO:0000313" key="6">
    <source>
        <dbReference type="Proteomes" id="UP001138500"/>
    </source>
</evidence>
<feature type="domain" description="Rax2-like third" evidence="4">
    <location>
        <begin position="386"/>
        <end position="547"/>
    </location>
</feature>
<evidence type="ECO:0000313" key="5">
    <source>
        <dbReference type="EMBL" id="KAH9840486.1"/>
    </source>
</evidence>
<dbReference type="SUPFAM" id="SSF101898">
    <property type="entry name" value="NHL repeat"/>
    <property type="match status" value="1"/>
</dbReference>
<dbReference type="PANTHER" id="PTHR31778">
    <property type="entry name" value="BUD SITE SELECTION PROTEIN RAX2"/>
    <property type="match status" value="1"/>
</dbReference>
<feature type="domain" description="Rax2-like second" evidence="3">
    <location>
        <begin position="229"/>
        <end position="375"/>
    </location>
</feature>
<evidence type="ECO:0000259" key="4">
    <source>
        <dbReference type="Pfam" id="PF20843"/>
    </source>
</evidence>
<keyword evidence="1" id="KW-0472">Membrane</keyword>
<dbReference type="InterPro" id="IPR048266">
    <property type="entry name" value="Rax2-like_second"/>
</dbReference>
<dbReference type="OrthoDB" id="2503993at2759"/>
<gene>
    <name evidence="5" type="ORF">Tdes44962_MAKER01686</name>
</gene>
<dbReference type="InterPro" id="IPR024982">
    <property type="entry name" value="Rax2-like_C"/>
</dbReference>
<dbReference type="EMBL" id="RIBY02000557">
    <property type="protein sequence ID" value="KAH9840486.1"/>
    <property type="molecule type" value="Genomic_DNA"/>
</dbReference>
<keyword evidence="1" id="KW-0812">Transmembrane</keyword>
<feature type="domain" description="Rax2-like C-terminal" evidence="2">
    <location>
        <begin position="902"/>
        <end position="1149"/>
    </location>
</feature>
<sequence>MRSLLSQLLAVGPELAAFILTAPILSRKAYAAASSAQPVASPNLSLSSLGRVALVGDFDSVSLYDYKGQTEDAFSTNGSQALLTRYPDGSLESLEQSDAYIMSMCPFMSKDGTFNGIIVGGNFTSLGGVESQGVALYNPDTSRVQNLTGISGQVNAVYCDSSSGVVYVGGSFIAGNSTNAMSWTSGWTNLPFEGFNGPVNTITKNSAGNIVFGGSFDGLGNTTTPNERDAQVINIGSGNITSSGSTNTSGFSDPRNIICKTAAQSGPGNTWLLEDNTQGWWEGDYGFGFNPTKLRLYQTQQPNRGTKTWYFENLDQGGILEFEYLDADGRNQTCSEVCPLPQGNSTYQDFRLLPPVGMNTFRIYITSWYGAGGGLDGLELFQDDIYSFAINAFNEPKCDDVSTGSSSTVSPATGLWTEQPQGDGTSAYLSASLDSSSQLSSNVSVVFTPSISQSGNYSVTVYTPGCERDNSCSTRGQVNITGSMTSGGSPVSATIYQTNNYDKYDQVYYGYVDVDTGNFKPSVTLTPLPNQHLPLTVVAQRVGFELITTTGGLNGLYEYNPDEAVVSTDFTTSVIDMAGANLSTGATINAIAQSGNALYVAGNFSGDGISNVMEVGTRATALANGGLNADVAAIYANGSTLYFAGNFTNTADDSVTGLENIASYDTSGKKWSALGAGVNGPVCEMVPLTINVTGGGDSEECLTITGDFTSVNSFGGNAAFTAQGFAIWVPSRENWLNNIPGADASVNGKLDAYTTVPGSSPLYAGQITSQGLGYSGAVELSGNGDPTLEGMGVNIQAANSSSSSKTKRAISTTGYSGVYEGTFYNSSSLSLAVLGGHFAAKASNGSTVENLIFVNDTSTRTITGVSGLDSESTFLAMDTYESSLYAGGSVTGTVNGNSVNGLIVYDLVGADFAATQPPALAGTNVTVNAIAVQPNNPNVYVGGSFALAGSLSCATLCYYDASTMQWDTPGAGLDGTITNMVWSAQNTLIIAGDLTVDGDATTMVSYDAKKQVFTAYSGANTLPGPITALTPANSDYNQWWAAGTATSNGSAYLCKYNDGTWTAASGFGAGTVIRGLQVLTLTSNHDNTNLVRDDEVLLVTGAINIADYGNASAALFDGTAFTPFVLTNKQDGSEGSLSRMFVSNTSNLMNKHGHHLAVGLIVLISLAIALGLTFLIIVAGIFIERHRRRKEGYVPMTSLRVDRGNNLSRIPPESLLSNLGEKDGAPKI</sequence>
<reference evidence="5 6" key="2">
    <citation type="journal article" date="2021" name="Curr. Genet.">
        <title>Genetic response to nitrogen starvation in the aggressive Eucalyptus foliar pathogen Teratosphaeria destructans.</title>
        <authorList>
            <person name="Havenga M."/>
            <person name="Wingfield B.D."/>
            <person name="Wingfield M.J."/>
            <person name="Dreyer L.L."/>
            <person name="Roets F."/>
            <person name="Aylward J."/>
        </authorList>
    </citation>
    <scope>NUCLEOTIDE SEQUENCE [LARGE SCALE GENOMIC DNA]</scope>
    <source>
        <strain evidence="5">CMW44962</strain>
    </source>
</reference>
<dbReference type="InterPro" id="IPR048265">
    <property type="entry name" value="Rax2-like_third"/>
</dbReference>
<dbReference type="Proteomes" id="UP001138500">
    <property type="component" value="Unassembled WGS sequence"/>
</dbReference>
<feature type="transmembrane region" description="Helical" evidence="1">
    <location>
        <begin position="1156"/>
        <end position="1183"/>
    </location>
</feature>
<accession>A0A9W7W5P7</accession>
<name>A0A9W7W5P7_9PEZI</name>
<comment type="caution">
    <text evidence="5">The sequence shown here is derived from an EMBL/GenBank/DDBJ whole genome shotgun (WGS) entry which is preliminary data.</text>
</comment>
<evidence type="ECO:0000256" key="1">
    <source>
        <dbReference type="SAM" id="Phobius"/>
    </source>
</evidence>
<evidence type="ECO:0000259" key="3">
    <source>
        <dbReference type="Pfam" id="PF20842"/>
    </source>
</evidence>
<organism evidence="5 6">
    <name type="scientific">Teratosphaeria destructans</name>
    <dbReference type="NCBI Taxonomy" id="418781"/>
    <lineage>
        <taxon>Eukaryota</taxon>
        <taxon>Fungi</taxon>
        <taxon>Dikarya</taxon>
        <taxon>Ascomycota</taxon>
        <taxon>Pezizomycotina</taxon>
        <taxon>Dothideomycetes</taxon>
        <taxon>Dothideomycetidae</taxon>
        <taxon>Mycosphaerellales</taxon>
        <taxon>Teratosphaeriaceae</taxon>
        <taxon>Teratosphaeria</taxon>
    </lineage>
</organism>
<reference evidence="5 6" key="1">
    <citation type="journal article" date="2018" name="IMA Fungus">
        <title>IMA Genome-F 10: Nine draft genome sequences of Claviceps purpurea s.lat., including C. arundinis, C. humidiphila, and C. cf. spartinae, pseudomolecules for the pitch canker pathogen Fusarium circinatum, draft genome of Davidsoniella eucalypti, Grosmannia galeiformis, Quambalaria eucalypti, and Teratosphaeria destructans.</title>
        <authorList>
            <person name="Wingfield B.D."/>
            <person name="Liu M."/>
            <person name="Nguyen H.D."/>
            <person name="Lane F.A."/>
            <person name="Morgan S.W."/>
            <person name="De Vos L."/>
            <person name="Wilken P.M."/>
            <person name="Duong T.A."/>
            <person name="Aylward J."/>
            <person name="Coetzee M.P."/>
            <person name="Dadej K."/>
            <person name="De Beer Z.W."/>
            <person name="Findlay W."/>
            <person name="Havenga M."/>
            <person name="Kolarik M."/>
            <person name="Menzies J.G."/>
            <person name="Naidoo K."/>
            <person name="Pochopski O."/>
            <person name="Shoukouhi P."/>
            <person name="Santana Q.C."/>
            <person name="Seifert K.A."/>
            <person name="Soal N."/>
            <person name="Steenkamp E.T."/>
            <person name="Tatham C.T."/>
            <person name="van der Nest M.A."/>
            <person name="Wingfield M.J."/>
        </authorList>
    </citation>
    <scope>NUCLEOTIDE SEQUENCE [LARGE SCALE GENOMIC DNA]</scope>
    <source>
        <strain evidence="5">CMW44962</strain>
    </source>
</reference>
<proteinExistence type="predicted"/>
<dbReference type="Pfam" id="PF12768">
    <property type="entry name" value="Rax2"/>
    <property type="match status" value="1"/>
</dbReference>
<dbReference type="PANTHER" id="PTHR31778:SF2">
    <property type="entry name" value="BUD SITE SELECTION PROTEIN RAX2"/>
    <property type="match status" value="1"/>
</dbReference>
<protein>
    <submittedName>
        <fullName evidence="5">Cortical protein marker for cell polarity</fullName>
    </submittedName>
</protein>
<dbReference type="GO" id="GO:1902929">
    <property type="term" value="C:plasma membrane of growing cell tip"/>
    <property type="evidence" value="ECO:0007669"/>
    <property type="project" value="TreeGrafter"/>
</dbReference>
<keyword evidence="1" id="KW-1133">Transmembrane helix</keyword>
<dbReference type="AlphaFoldDB" id="A0A9W7W5P7"/>
<dbReference type="Pfam" id="PF20843">
    <property type="entry name" value="Rax2_3"/>
    <property type="match status" value="1"/>
</dbReference>
<dbReference type="Pfam" id="PF20842">
    <property type="entry name" value="Rax2_2"/>
    <property type="match status" value="1"/>
</dbReference>
<evidence type="ECO:0000259" key="2">
    <source>
        <dbReference type="Pfam" id="PF12768"/>
    </source>
</evidence>
<keyword evidence="6" id="KW-1185">Reference proteome</keyword>